<reference evidence="1 2" key="1">
    <citation type="submission" date="2021-03" db="EMBL/GenBank/DDBJ databases">
        <authorList>
            <person name="Stanton E."/>
        </authorList>
    </citation>
    <scope>NUCLEOTIDE SEQUENCE [LARGE SCALE GENOMIC DNA]</scope>
    <source>
        <strain evidence="1 2">2020EL-00037</strain>
    </source>
</reference>
<proteinExistence type="predicted"/>
<gene>
    <name evidence="1" type="ORF">J7S78_04535</name>
</gene>
<name>A0AAP2FHJ5_KLEOX</name>
<protein>
    <submittedName>
        <fullName evidence="1">Uncharacterized protein</fullName>
    </submittedName>
</protein>
<evidence type="ECO:0000313" key="1">
    <source>
        <dbReference type="EMBL" id="MBQ0599065.1"/>
    </source>
</evidence>
<dbReference type="EMBL" id="JAGKON010000004">
    <property type="protein sequence ID" value="MBQ0599065.1"/>
    <property type="molecule type" value="Genomic_DNA"/>
</dbReference>
<keyword evidence="2" id="KW-1185">Reference proteome</keyword>
<comment type="caution">
    <text evidence="1">The sequence shown here is derived from an EMBL/GenBank/DDBJ whole genome shotgun (WGS) entry which is preliminary data.</text>
</comment>
<organism evidence="1 2">
    <name type="scientific">Klebsiella oxytoca</name>
    <dbReference type="NCBI Taxonomy" id="571"/>
    <lineage>
        <taxon>Bacteria</taxon>
        <taxon>Pseudomonadati</taxon>
        <taxon>Pseudomonadota</taxon>
        <taxon>Gammaproteobacteria</taxon>
        <taxon>Enterobacterales</taxon>
        <taxon>Enterobacteriaceae</taxon>
        <taxon>Klebsiella/Raoultella group</taxon>
        <taxon>Klebsiella</taxon>
    </lineage>
</organism>
<dbReference type="AlphaFoldDB" id="A0AAP2FHJ5"/>
<dbReference type="RefSeq" id="WP_016809390.1">
    <property type="nucleotide sequence ID" value="NZ_CAYAEA010000004.1"/>
</dbReference>
<accession>A0AAP2FHJ5</accession>
<sequence>MANADTNMNTYFDPLPHADIHYSDMAGALVNLSFSDMEADERLLLAHCCDESRAGLCHCLDFLGDMLVTFSQQGVNEFTPESLCQLGHTLTTFGRLIPALTDMSQFIHADRRQQEELAA</sequence>
<evidence type="ECO:0000313" key="2">
    <source>
        <dbReference type="Proteomes" id="UP000673434"/>
    </source>
</evidence>
<dbReference type="Proteomes" id="UP000673434">
    <property type="component" value="Unassembled WGS sequence"/>
</dbReference>